<feature type="signal peptide" evidence="2">
    <location>
        <begin position="1"/>
        <end position="18"/>
    </location>
</feature>
<evidence type="ECO:0000313" key="5">
    <source>
        <dbReference type="Proteomes" id="UP000281677"/>
    </source>
</evidence>
<dbReference type="InterPro" id="IPR000254">
    <property type="entry name" value="CBD"/>
</dbReference>
<evidence type="ECO:0000256" key="1">
    <source>
        <dbReference type="ARBA" id="ARBA00022729"/>
    </source>
</evidence>
<proteinExistence type="predicted"/>
<dbReference type="SUPFAM" id="SSF57180">
    <property type="entry name" value="Cellulose-binding domain"/>
    <property type="match status" value="1"/>
</dbReference>
<accession>A0A3M7I3Z4</accession>
<gene>
    <name evidence="4" type="ORF">D0859_15960</name>
</gene>
<dbReference type="SMART" id="SM00236">
    <property type="entry name" value="fCBD"/>
    <property type="match status" value="1"/>
</dbReference>
<dbReference type="OrthoDB" id="5823761at2759"/>
<comment type="caution">
    <text evidence="4">The sequence shown here is derived from an EMBL/GenBank/DDBJ whole genome shotgun (WGS) entry which is preliminary data.</text>
</comment>
<dbReference type="PROSITE" id="PS00562">
    <property type="entry name" value="CBM1_1"/>
    <property type="match status" value="1"/>
</dbReference>
<protein>
    <recommendedName>
        <fullName evidence="3">CBM1 domain-containing protein</fullName>
    </recommendedName>
</protein>
<dbReference type="Gene3D" id="2.40.40.10">
    <property type="entry name" value="RlpA-like domain"/>
    <property type="match status" value="1"/>
</dbReference>
<keyword evidence="1 2" id="KW-0732">Signal</keyword>
<evidence type="ECO:0000313" key="4">
    <source>
        <dbReference type="EMBL" id="RMZ20036.1"/>
    </source>
</evidence>
<dbReference type="InterPro" id="IPR035971">
    <property type="entry name" value="CBD_sf"/>
</dbReference>
<dbReference type="GO" id="GO:0005975">
    <property type="term" value="P:carbohydrate metabolic process"/>
    <property type="evidence" value="ECO:0007669"/>
    <property type="project" value="InterPro"/>
</dbReference>
<reference evidence="4 5" key="1">
    <citation type="journal article" date="2018" name="BMC Genomics">
        <title>Genomic evidence for intraspecific hybridization in a clonal and extremely halotolerant yeast.</title>
        <authorList>
            <person name="Gostincar C."/>
            <person name="Stajich J.E."/>
            <person name="Zupancic J."/>
            <person name="Zalar P."/>
            <person name="Gunde-Cimerman N."/>
        </authorList>
    </citation>
    <scope>NUCLEOTIDE SEQUENCE [LARGE SCALE GENOMIC DNA]</scope>
    <source>
        <strain evidence="4 5">EXF-120</strain>
    </source>
</reference>
<dbReference type="PROSITE" id="PS51164">
    <property type="entry name" value="CBM1_2"/>
    <property type="match status" value="1"/>
</dbReference>
<dbReference type="GO" id="GO:0030248">
    <property type="term" value="F:cellulose binding"/>
    <property type="evidence" value="ECO:0007669"/>
    <property type="project" value="InterPro"/>
</dbReference>
<dbReference type="EMBL" id="QWIT01000877">
    <property type="protein sequence ID" value="RMZ20036.1"/>
    <property type="molecule type" value="Genomic_DNA"/>
</dbReference>
<name>A0A3M7I3Z4_HORWE</name>
<evidence type="ECO:0000259" key="3">
    <source>
        <dbReference type="PROSITE" id="PS51164"/>
    </source>
</evidence>
<feature type="chain" id="PRO_5017921647" description="CBM1 domain-containing protein" evidence="2">
    <location>
        <begin position="19"/>
        <end position="244"/>
    </location>
</feature>
<organism evidence="4 5">
    <name type="scientific">Hortaea werneckii</name>
    <name type="common">Black yeast</name>
    <name type="synonym">Cladosporium werneckii</name>
    <dbReference type="NCBI Taxonomy" id="91943"/>
    <lineage>
        <taxon>Eukaryota</taxon>
        <taxon>Fungi</taxon>
        <taxon>Dikarya</taxon>
        <taxon>Ascomycota</taxon>
        <taxon>Pezizomycotina</taxon>
        <taxon>Dothideomycetes</taxon>
        <taxon>Dothideomycetidae</taxon>
        <taxon>Mycosphaerellales</taxon>
        <taxon>Teratosphaeriaceae</taxon>
        <taxon>Hortaea</taxon>
    </lineage>
</organism>
<dbReference type="Pfam" id="PF22514">
    <property type="entry name" value="EXPB1_D1"/>
    <property type="match status" value="1"/>
</dbReference>
<dbReference type="Proteomes" id="UP000281677">
    <property type="component" value="Unassembled WGS sequence"/>
</dbReference>
<evidence type="ECO:0000256" key="2">
    <source>
        <dbReference type="SAM" id="SignalP"/>
    </source>
</evidence>
<feature type="domain" description="CBM1" evidence="3">
    <location>
        <begin position="18"/>
        <end position="54"/>
    </location>
</feature>
<dbReference type="AlphaFoldDB" id="A0A3M7I3Z4"/>
<dbReference type="SUPFAM" id="SSF50685">
    <property type="entry name" value="Barwin-like endoglucanases"/>
    <property type="match status" value="1"/>
</dbReference>
<dbReference type="InterPro" id="IPR036908">
    <property type="entry name" value="RlpA-like_sf"/>
</dbReference>
<dbReference type="GO" id="GO:0005576">
    <property type="term" value="C:extracellular region"/>
    <property type="evidence" value="ECO:0007669"/>
    <property type="project" value="InterPro"/>
</dbReference>
<sequence length="244" mass="24492">MLAKSPFLALLAAAGSLAQNAAYSQCGGQGWTGSKTCVSGYTCQAQSQYYSQCLPSGQAYIVVGATTKKTTAASPTSTQGSSNGGGGGGGGTSYKASFTQYGAGDTFGSPNCNTNTAACFFYTQPGFSAAVSQNLYGAGPGDGKGPACGTCWRLTIQTDSSGRRLNNAGNSIVVKVNNLCPKQGNPLCSQNGLSGTNQYGANVNFDTCIDSGASAALFQNSGVGLGLGTATQVDCSQWSGTVRS</sequence>
<dbReference type="Pfam" id="PF00734">
    <property type="entry name" value="CBM_1"/>
    <property type="match status" value="1"/>
</dbReference>
<dbReference type="VEuPathDB" id="FungiDB:BTJ68_00704"/>